<feature type="region of interest" description="Disordered" evidence="1">
    <location>
        <begin position="124"/>
        <end position="144"/>
    </location>
</feature>
<dbReference type="EMBL" id="CADEPI010000089">
    <property type="protein sequence ID" value="CAB3373734.1"/>
    <property type="molecule type" value="Genomic_DNA"/>
</dbReference>
<keyword evidence="3" id="KW-1185">Reference proteome</keyword>
<evidence type="ECO:0000313" key="3">
    <source>
        <dbReference type="Proteomes" id="UP000494165"/>
    </source>
</evidence>
<feature type="compositionally biased region" description="Basic and acidic residues" evidence="1">
    <location>
        <begin position="24"/>
        <end position="35"/>
    </location>
</feature>
<evidence type="ECO:0000256" key="1">
    <source>
        <dbReference type="SAM" id="MobiDB-lite"/>
    </source>
</evidence>
<evidence type="ECO:0000313" key="2">
    <source>
        <dbReference type="EMBL" id="CAB3373734.1"/>
    </source>
</evidence>
<organism evidence="2 3">
    <name type="scientific">Cloeon dipterum</name>
    <dbReference type="NCBI Taxonomy" id="197152"/>
    <lineage>
        <taxon>Eukaryota</taxon>
        <taxon>Metazoa</taxon>
        <taxon>Ecdysozoa</taxon>
        <taxon>Arthropoda</taxon>
        <taxon>Hexapoda</taxon>
        <taxon>Insecta</taxon>
        <taxon>Pterygota</taxon>
        <taxon>Palaeoptera</taxon>
        <taxon>Ephemeroptera</taxon>
        <taxon>Pisciforma</taxon>
        <taxon>Baetidae</taxon>
        <taxon>Cloeon</taxon>
    </lineage>
</organism>
<gene>
    <name evidence="2" type="ORF">CLODIP_2_CD04591</name>
</gene>
<feature type="compositionally biased region" description="Basic and acidic residues" evidence="1">
    <location>
        <begin position="124"/>
        <end position="141"/>
    </location>
</feature>
<comment type="caution">
    <text evidence="2">The sequence shown here is derived from an EMBL/GenBank/DDBJ whole genome shotgun (WGS) entry which is preliminary data.</text>
</comment>
<accession>A0A8S1CQM2</accession>
<proteinExistence type="predicted"/>
<protein>
    <submittedName>
        <fullName evidence="2">Uncharacterized protein</fullName>
    </submittedName>
</protein>
<sequence length="230" mass="25007">MMAQQSAGSTKGLAGRRAFLPLRSPHERKGGRSESRNSISTEKSSVEQNGVIDTQHTSRSSLSGDHRPLSGRPLSDDTLTNPTLRPPAIGRSCRSPSFASDRLRSPSVRLLCFAGRDFAVLGTRRSDTPRTSRPRRPDIPDRLGSLGCADARSVDAVGRWDRRKSQLDSPRSADLDHKYEVQLKSIPVDILAFSCHGFNTNQNLPWQGHGVGDDILAPADAAVVISFGLN</sequence>
<dbReference type="Proteomes" id="UP000494165">
    <property type="component" value="Unassembled WGS sequence"/>
</dbReference>
<feature type="region of interest" description="Disordered" evidence="1">
    <location>
        <begin position="1"/>
        <end position="100"/>
    </location>
</feature>
<dbReference type="AlphaFoldDB" id="A0A8S1CQM2"/>
<feature type="compositionally biased region" description="Polar residues" evidence="1">
    <location>
        <begin position="36"/>
        <end position="63"/>
    </location>
</feature>
<name>A0A8S1CQM2_9INSE</name>
<reference evidence="2 3" key="1">
    <citation type="submission" date="2020-04" db="EMBL/GenBank/DDBJ databases">
        <authorList>
            <person name="Alioto T."/>
            <person name="Alioto T."/>
            <person name="Gomez Garrido J."/>
        </authorList>
    </citation>
    <scope>NUCLEOTIDE SEQUENCE [LARGE SCALE GENOMIC DNA]</scope>
</reference>